<protein>
    <submittedName>
        <fullName evidence="1">Uncharacterized protein</fullName>
    </submittedName>
</protein>
<accession>A0AC60PNX8</accession>
<reference evidence="1 2" key="1">
    <citation type="journal article" date="2020" name="Cell">
        <title>Large-Scale Comparative Analyses of Tick Genomes Elucidate Their Genetic Diversity and Vector Capacities.</title>
        <authorList>
            <consortium name="Tick Genome and Microbiome Consortium (TIGMIC)"/>
            <person name="Jia N."/>
            <person name="Wang J."/>
            <person name="Shi W."/>
            <person name="Du L."/>
            <person name="Sun Y."/>
            <person name="Zhan W."/>
            <person name="Jiang J.F."/>
            <person name="Wang Q."/>
            <person name="Zhang B."/>
            <person name="Ji P."/>
            <person name="Bell-Sakyi L."/>
            <person name="Cui X.M."/>
            <person name="Yuan T.T."/>
            <person name="Jiang B.G."/>
            <person name="Yang W.F."/>
            <person name="Lam T.T."/>
            <person name="Chang Q.C."/>
            <person name="Ding S.J."/>
            <person name="Wang X.J."/>
            <person name="Zhu J.G."/>
            <person name="Ruan X.D."/>
            <person name="Zhao L."/>
            <person name="Wei J.T."/>
            <person name="Ye R.Z."/>
            <person name="Que T.C."/>
            <person name="Du C.H."/>
            <person name="Zhou Y.H."/>
            <person name="Cheng J.X."/>
            <person name="Dai P.F."/>
            <person name="Guo W.B."/>
            <person name="Han X.H."/>
            <person name="Huang E.J."/>
            <person name="Li L.F."/>
            <person name="Wei W."/>
            <person name="Gao Y.C."/>
            <person name="Liu J.Z."/>
            <person name="Shao H.Z."/>
            <person name="Wang X."/>
            <person name="Wang C.C."/>
            <person name="Yang T.C."/>
            <person name="Huo Q.B."/>
            <person name="Li W."/>
            <person name="Chen H.Y."/>
            <person name="Chen S.E."/>
            <person name="Zhou L.G."/>
            <person name="Ni X.B."/>
            <person name="Tian J.H."/>
            <person name="Sheng Y."/>
            <person name="Liu T."/>
            <person name="Pan Y.S."/>
            <person name="Xia L.Y."/>
            <person name="Li J."/>
            <person name="Zhao F."/>
            <person name="Cao W.C."/>
        </authorList>
    </citation>
    <scope>NUCLEOTIDE SEQUENCE [LARGE SCALE GENOMIC DNA]</scope>
    <source>
        <strain evidence="1">Iper-2018</strain>
    </source>
</reference>
<organism evidence="1 2">
    <name type="scientific">Ixodes persulcatus</name>
    <name type="common">Taiga tick</name>
    <dbReference type="NCBI Taxonomy" id="34615"/>
    <lineage>
        <taxon>Eukaryota</taxon>
        <taxon>Metazoa</taxon>
        <taxon>Ecdysozoa</taxon>
        <taxon>Arthropoda</taxon>
        <taxon>Chelicerata</taxon>
        <taxon>Arachnida</taxon>
        <taxon>Acari</taxon>
        <taxon>Parasitiformes</taxon>
        <taxon>Ixodida</taxon>
        <taxon>Ixodoidea</taxon>
        <taxon>Ixodidae</taxon>
        <taxon>Ixodinae</taxon>
        <taxon>Ixodes</taxon>
    </lineage>
</organism>
<dbReference type="EMBL" id="JABSTQ010010190">
    <property type="protein sequence ID" value="KAG0422735.1"/>
    <property type="molecule type" value="Genomic_DNA"/>
</dbReference>
<sequence length="174" mass="19208">MYVSDILDKRKLLGEFYHLVQELRESDPGVPLSILQLRCFNSFCSTVSLSVLRLERMVPGSSGNPGGWPDDPEDALELCPFDVDGVSWCRQNIYFQTLNRGRDPGGVPVAVVDDSRSLFCCRSLSGVTVHGSYCSQKLGLHDDSDTRVLSCSSPEVLRLTAGIATSDSMTLRFR</sequence>
<evidence type="ECO:0000313" key="1">
    <source>
        <dbReference type="EMBL" id="KAG0422735.1"/>
    </source>
</evidence>
<keyword evidence="2" id="KW-1185">Reference proteome</keyword>
<dbReference type="Proteomes" id="UP000805193">
    <property type="component" value="Unassembled WGS sequence"/>
</dbReference>
<comment type="caution">
    <text evidence="1">The sequence shown here is derived from an EMBL/GenBank/DDBJ whole genome shotgun (WGS) entry which is preliminary data.</text>
</comment>
<evidence type="ECO:0000313" key="2">
    <source>
        <dbReference type="Proteomes" id="UP000805193"/>
    </source>
</evidence>
<gene>
    <name evidence="1" type="ORF">HPB47_001474</name>
</gene>
<proteinExistence type="predicted"/>
<name>A0AC60PNX8_IXOPE</name>